<feature type="compositionally biased region" description="Basic and acidic residues" evidence="2">
    <location>
        <begin position="680"/>
        <end position="700"/>
    </location>
</feature>
<proteinExistence type="predicted"/>
<feature type="compositionally biased region" description="Basic and acidic residues" evidence="2">
    <location>
        <begin position="878"/>
        <end position="894"/>
    </location>
</feature>
<feature type="compositionally biased region" description="Basic and acidic residues" evidence="2">
    <location>
        <begin position="116"/>
        <end position="125"/>
    </location>
</feature>
<gene>
    <name evidence="5" type="ORF">BN1204_044610</name>
    <name evidence="4" type="ORF">NCLIV_044610</name>
</gene>
<name>F0VB62_NEOCL</name>
<organism evidence="4 6">
    <name type="scientific">Neospora caninum (strain Liverpool)</name>
    <dbReference type="NCBI Taxonomy" id="572307"/>
    <lineage>
        <taxon>Eukaryota</taxon>
        <taxon>Sar</taxon>
        <taxon>Alveolata</taxon>
        <taxon>Apicomplexa</taxon>
        <taxon>Conoidasida</taxon>
        <taxon>Coccidia</taxon>
        <taxon>Eucoccidiorida</taxon>
        <taxon>Eimeriorina</taxon>
        <taxon>Sarcocystidae</taxon>
        <taxon>Neospora</taxon>
    </lineage>
</organism>
<feature type="compositionally biased region" description="Basic and acidic residues" evidence="2">
    <location>
        <begin position="52"/>
        <end position="61"/>
    </location>
</feature>
<dbReference type="GeneID" id="13440384"/>
<dbReference type="RefSeq" id="XP_003881432.1">
    <property type="nucleotide sequence ID" value="XM_003881383.1"/>
</dbReference>
<feature type="compositionally biased region" description="Low complexity" evidence="2">
    <location>
        <begin position="234"/>
        <end position="255"/>
    </location>
</feature>
<feature type="compositionally biased region" description="Low complexity" evidence="2">
    <location>
        <begin position="972"/>
        <end position="981"/>
    </location>
</feature>
<reference evidence="4" key="2">
    <citation type="submission" date="2011-03" db="EMBL/GenBank/DDBJ databases">
        <title>Comparative genomics and transcriptomics of Neospora caninum and Toxoplasma gondii.</title>
        <authorList>
            <person name="Reid A.J."/>
            <person name="Sohal A."/>
            <person name="Harris D."/>
            <person name="Quail M."/>
            <person name="Sanders M."/>
            <person name="Berriman M."/>
            <person name="Wastling J.M."/>
            <person name="Pain A."/>
        </authorList>
    </citation>
    <scope>NUCLEOTIDE SEQUENCE</scope>
    <source>
        <strain evidence="4">Liverpool</strain>
    </source>
</reference>
<dbReference type="InParanoid" id="F0VB62"/>
<dbReference type="OrthoDB" id="354972at2759"/>
<feature type="compositionally biased region" description="Basic and acidic residues" evidence="2">
    <location>
        <begin position="766"/>
        <end position="795"/>
    </location>
</feature>
<evidence type="ECO:0000259" key="3">
    <source>
        <dbReference type="PROSITE" id="PS50103"/>
    </source>
</evidence>
<feature type="compositionally biased region" description="Basic residues" evidence="2">
    <location>
        <begin position="1069"/>
        <end position="1078"/>
    </location>
</feature>
<feature type="compositionally biased region" description="Basic and acidic residues" evidence="2">
    <location>
        <begin position="479"/>
        <end position="496"/>
    </location>
</feature>
<keyword evidence="1" id="KW-0863">Zinc-finger</keyword>
<feature type="compositionally biased region" description="Basic and acidic residues" evidence="2">
    <location>
        <begin position="1390"/>
        <end position="1455"/>
    </location>
</feature>
<feature type="compositionally biased region" description="Low complexity" evidence="2">
    <location>
        <begin position="941"/>
        <end position="957"/>
    </location>
</feature>
<feature type="compositionally biased region" description="Basic and acidic residues" evidence="2">
    <location>
        <begin position="1248"/>
        <end position="1258"/>
    </location>
</feature>
<evidence type="ECO:0000256" key="2">
    <source>
        <dbReference type="SAM" id="MobiDB-lite"/>
    </source>
</evidence>
<feature type="region of interest" description="Disordered" evidence="2">
    <location>
        <begin position="116"/>
        <end position="151"/>
    </location>
</feature>
<keyword evidence="6" id="KW-1185">Reference proteome</keyword>
<protein>
    <recommendedName>
        <fullName evidence="3">C3H1-type domain-containing protein</fullName>
    </recommendedName>
</protein>
<feature type="compositionally biased region" description="Basic and acidic residues" evidence="2">
    <location>
        <begin position="906"/>
        <end position="921"/>
    </location>
</feature>
<feature type="compositionally biased region" description="Low complexity" evidence="2">
    <location>
        <begin position="729"/>
        <end position="743"/>
    </location>
</feature>
<reference evidence="5" key="4">
    <citation type="journal article" date="2015" name="PLoS ONE">
        <title>Comprehensive Evaluation of Toxoplasma gondii VEG and Neospora caninum LIV Genomes with Tachyzoite Stage Transcriptome and Proteome Defines Novel Transcript Features.</title>
        <authorList>
            <person name="Ramaprasad A."/>
            <person name="Mourier T."/>
            <person name="Naeem R."/>
            <person name="Malas T.B."/>
            <person name="Moussa E."/>
            <person name="Panigrahi A."/>
            <person name="Vermont S.J."/>
            <person name="Otto T.D."/>
            <person name="Wastling J."/>
            <person name="Pain A."/>
        </authorList>
    </citation>
    <scope>NUCLEOTIDE SEQUENCE</scope>
    <source>
        <strain evidence="5">Liverpool</strain>
    </source>
</reference>
<evidence type="ECO:0000313" key="5">
    <source>
        <dbReference type="EMBL" id="CEL68719.1"/>
    </source>
</evidence>
<feature type="compositionally biased region" description="Basic and acidic residues" evidence="2">
    <location>
        <begin position="1158"/>
        <end position="1173"/>
    </location>
</feature>
<feature type="compositionally biased region" description="Basic and acidic residues" evidence="2">
    <location>
        <begin position="550"/>
        <end position="566"/>
    </location>
</feature>
<feature type="region of interest" description="Disordered" evidence="2">
    <location>
        <begin position="37"/>
        <end position="91"/>
    </location>
</feature>
<keyword evidence="1" id="KW-0479">Metal-binding</keyword>
<dbReference type="GO" id="GO:0008270">
    <property type="term" value="F:zinc ion binding"/>
    <property type="evidence" value="ECO:0007669"/>
    <property type="project" value="UniProtKB-KW"/>
</dbReference>
<dbReference type="InterPro" id="IPR000571">
    <property type="entry name" value="Znf_CCCH"/>
</dbReference>
<dbReference type="EMBL" id="LN714484">
    <property type="protein sequence ID" value="CEL68719.1"/>
    <property type="molecule type" value="Genomic_DNA"/>
</dbReference>
<dbReference type="OMA" id="NAESYME"/>
<feature type="zinc finger region" description="C3H1-type" evidence="1">
    <location>
        <begin position="1326"/>
        <end position="1355"/>
    </location>
</feature>
<feature type="compositionally biased region" description="Low complexity" evidence="2">
    <location>
        <begin position="1121"/>
        <end position="1130"/>
    </location>
</feature>
<feature type="domain" description="C3H1-type" evidence="3">
    <location>
        <begin position="1326"/>
        <end position="1355"/>
    </location>
</feature>
<feature type="compositionally biased region" description="Basic and acidic residues" evidence="2">
    <location>
        <begin position="615"/>
        <end position="650"/>
    </location>
</feature>
<reference evidence="4" key="1">
    <citation type="submission" date="2011-02" db="EMBL/GenBank/DDBJ databases">
        <authorList>
            <person name="Aslett M."/>
        </authorList>
    </citation>
    <scope>NUCLEOTIDE SEQUENCE</scope>
    <source>
        <strain evidence="4">Liverpool</strain>
    </source>
</reference>
<sequence length="1530" mass="163562">MKKRTPSAPSAGRGARAATVTLLASRAKRGGARAVLAPVARGASSSQKQRVLLRERVDSGPRRVVVSSSPAAHPASSEDPNAGSAQPLAAAAVSETVEARKARLLGMSLEAMIREEASATREKKNSRTVLSEAARVGAKKPGPTLLRAGAPGALGRSVSLKPAENPGVSIVSTISAKSGAGRLFRQAMATRGDSGLEKNEASGGARVVVGDSAPGRLAGKAEAGSVSAGVCAARTGEGAAGERVVSARAASSVSRETSRRTSVEEGLITEDDEDGSGRKGPPYSSRNPVKAAETPVSNGLVWATGSRARLSPAVGSQRVKLVGRDEVGEEPDEPWQASAQGQSDGPRKVVLTGGSDTESIQARQQAGARIPLEEDGEAIGSGEEDGRSEAHALQAEEHSPGERASGKLMAERDRRRTREAETRAARVTLQTAAKAAALSSASLAFPSSRPATSRQVSARGERGVPGAGRVRGSGARTVACRDAEQPGGRGEARERAGPGASGLEGPRGRRGAGRSPVAAIAASRGKRDSEEPRANSSGRAVRSGEGVSPSRRERGGDSPRELRRAEGSPFPAATGDGPKRFGTTSGHSVLVLPAPTREEPAPARGESPGATRAAEGNRDRETQLRAARDARSPSEGHRQTRREAEVKQGERGGGARAGVSGRHEDESDRSPRRRANPSSSEKDGGREAARRGGPGEERSNRLSPRAGTGREALRPDDSGVAGGSKGQVSPRGAPAAASGADGTSRGRGGRDRLSGEETANGAASPDGRRGRAPERGSRAQGARREDASRRGDGDRASPSARVVILAGTVPGSVDAKSRGEDGAQKTRKRGRSPSGPREERNGEGRPEPAARAPRVSPRGAAGGSRSRGSSLESRVRRRGDGADSPRREKRDRRQSLSLSRERRRGARESIDSRARRGDARARGAAAVEPVRSLSPRRRAWRSPSRGDSLSGASSGLAARKRRALSPRREVSRSQASRSRSWRSPDSRRPRRYAESAGGRRDRSPDARKARAVGPSRQTRTRRSVSMSPGRKWSRRRSFDRRDSRAWSRSSTECREMWSGSWSRSWSRSERRRPVRRRSFSCSRSPSRRRSPYSSRSLSPEARGRRRGALSPGPKGLRRSRSPFGSRGPRGPSDDFGRGPRVEGGRKPGVSRGQGLHDPALDSRSGSRREEAGFEARGASTSGVQPVVLRTRRQREASQEQPLRAARHAPSPGPVVLAPPTCPPSQPIAILRPRGGSGAPAERGSIGAGRRDADSEVDARPSVGSGAFMPGPQGPRVELSRHYEERRRAEPDARRHVGEGVRGDRFEGPGDSFAHGRGHPPVPGPEDSPPRACRDYLLGRRCPGGASRCPLLHPSQRDLFKFDQHSLHLKPAYMREAVALGWVPRRPSARPYDDRQGPVESKGARRQDAREPEGRRHPDHEERRDRRAAEARGERKTNQGEEQRRTGEEEAREPVKRSASQQRALDGYFKTQTQEFLNAESYMEGWCKKELIEYFYDEYLSQNMSKEDALASATAYVERPEEYGLRKTSAE</sequence>
<accession>F0VB62</accession>
<feature type="compositionally biased region" description="Polar residues" evidence="2">
    <location>
        <begin position="354"/>
        <end position="364"/>
    </location>
</feature>
<feature type="compositionally biased region" description="Basic and acidic residues" evidence="2">
    <location>
        <begin position="1277"/>
        <end position="1307"/>
    </location>
</feature>
<evidence type="ECO:0000256" key="1">
    <source>
        <dbReference type="PROSITE-ProRule" id="PRU00723"/>
    </source>
</evidence>
<feature type="compositionally biased region" description="Basic and acidic residues" evidence="2">
    <location>
        <begin position="836"/>
        <end position="848"/>
    </location>
</feature>
<dbReference type="PROSITE" id="PS50103">
    <property type="entry name" value="ZF_C3H1"/>
    <property type="match status" value="1"/>
</dbReference>
<feature type="compositionally biased region" description="Basic and acidic residues" evidence="2">
    <location>
        <begin position="384"/>
        <end position="424"/>
    </location>
</feature>
<feature type="region of interest" description="Disordered" evidence="2">
    <location>
        <begin position="1385"/>
        <end position="1465"/>
    </location>
</feature>
<feature type="compositionally biased region" description="Basic and acidic residues" evidence="2">
    <location>
        <begin position="1131"/>
        <end position="1145"/>
    </location>
</feature>
<feature type="compositionally biased region" description="Low complexity" evidence="2">
    <location>
        <begin position="425"/>
        <end position="451"/>
    </location>
</feature>
<reference evidence="6" key="3">
    <citation type="journal article" date="2012" name="PLoS Pathog.">
        <title>Comparative genomics of the apicomplexan parasites Toxoplasma gondii and Neospora caninum: Coccidia differing in host range and transmission strategy.</title>
        <authorList>
            <person name="Reid A.J."/>
            <person name="Vermont S.J."/>
            <person name="Cotton J.A."/>
            <person name="Harris D."/>
            <person name="Hill-Cawthorne G.A."/>
            <person name="Konen-Waisman S."/>
            <person name="Latham S.M."/>
            <person name="Mourier T."/>
            <person name="Norton R."/>
            <person name="Quail M.A."/>
            <person name="Sanders M."/>
            <person name="Shanmugam D."/>
            <person name="Sohal A."/>
            <person name="Wasmuth J.D."/>
            <person name="Brunk B."/>
            <person name="Grigg M.E."/>
            <person name="Howard J.C."/>
            <person name="Parkinson J."/>
            <person name="Roos D.S."/>
            <person name="Trees A.J."/>
            <person name="Berriman M."/>
            <person name="Pain A."/>
            <person name="Wastling J.M."/>
        </authorList>
    </citation>
    <scope>NUCLEOTIDE SEQUENCE [LARGE SCALE GENOMIC DNA]</scope>
    <source>
        <strain evidence="6">Liverpool</strain>
    </source>
</reference>
<evidence type="ECO:0000313" key="6">
    <source>
        <dbReference type="Proteomes" id="UP000007494"/>
    </source>
</evidence>
<feature type="compositionally biased region" description="Low complexity" evidence="2">
    <location>
        <begin position="62"/>
        <end position="77"/>
    </location>
</feature>
<feature type="compositionally biased region" description="Basic and acidic residues" evidence="2">
    <location>
        <begin position="1039"/>
        <end position="1055"/>
    </location>
</feature>
<keyword evidence="1" id="KW-0862">Zinc</keyword>
<dbReference type="Proteomes" id="UP000007494">
    <property type="component" value="Chromosome IX"/>
</dbReference>
<evidence type="ECO:0000313" key="4">
    <source>
        <dbReference type="EMBL" id="CBZ51399.1"/>
    </source>
</evidence>
<dbReference type="eggNOG" id="ENOG502QYG1">
    <property type="taxonomic scope" value="Eukaryota"/>
</dbReference>
<feature type="compositionally biased region" description="Low complexity" evidence="2">
    <location>
        <begin position="854"/>
        <end position="872"/>
    </location>
</feature>
<feature type="compositionally biased region" description="Basic and acidic residues" evidence="2">
    <location>
        <begin position="982"/>
        <end position="1008"/>
    </location>
</feature>
<dbReference type="EMBL" id="FR823385">
    <property type="protein sequence ID" value="CBZ51399.1"/>
    <property type="molecule type" value="Genomic_DNA"/>
</dbReference>
<feature type="compositionally biased region" description="Basic and acidic residues" evidence="2">
    <location>
        <begin position="661"/>
        <end position="670"/>
    </location>
</feature>
<feature type="compositionally biased region" description="Basic and acidic residues" evidence="2">
    <location>
        <begin position="815"/>
        <end position="824"/>
    </location>
</feature>
<dbReference type="VEuPathDB" id="ToxoDB:NCLIV_044610"/>
<feature type="region of interest" description="Disordered" evidence="2">
    <location>
        <begin position="234"/>
        <end position="1331"/>
    </location>
</feature>